<evidence type="ECO:0000313" key="2">
    <source>
        <dbReference type="EMBL" id="PWK54515.1"/>
    </source>
</evidence>
<dbReference type="AlphaFoldDB" id="A0A316G290"/>
<evidence type="ECO:0000259" key="1">
    <source>
        <dbReference type="Pfam" id="PF12146"/>
    </source>
</evidence>
<accession>A0A316G290</accession>
<dbReference type="EMBL" id="QGGU01000001">
    <property type="protein sequence ID" value="PWK54515.1"/>
    <property type="molecule type" value="Genomic_DNA"/>
</dbReference>
<dbReference type="Gene3D" id="3.40.50.1820">
    <property type="entry name" value="alpha/beta hydrolase"/>
    <property type="match status" value="1"/>
</dbReference>
<dbReference type="SUPFAM" id="SSF53474">
    <property type="entry name" value="alpha/beta-Hydrolases"/>
    <property type="match status" value="1"/>
</dbReference>
<organism evidence="2 3">
    <name type="scientific">Pleionea mediterranea</name>
    <dbReference type="NCBI Taxonomy" id="523701"/>
    <lineage>
        <taxon>Bacteria</taxon>
        <taxon>Pseudomonadati</taxon>
        <taxon>Pseudomonadota</taxon>
        <taxon>Gammaproteobacteria</taxon>
        <taxon>Oceanospirillales</taxon>
        <taxon>Pleioneaceae</taxon>
        <taxon>Pleionea</taxon>
    </lineage>
</organism>
<reference evidence="2 3" key="1">
    <citation type="submission" date="2018-05" db="EMBL/GenBank/DDBJ databases">
        <title>Genomic Encyclopedia of Type Strains, Phase IV (KMG-IV): sequencing the most valuable type-strain genomes for metagenomic binning, comparative biology and taxonomic classification.</title>
        <authorList>
            <person name="Goeker M."/>
        </authorList>
    </citation>
    <scope>NUCLEOTIDE SEQUENCE [LARGE SCALE GENOMIC DNA]</scope>
    <source>
        <strain evidence="2 3">DSM 25350</strain>
    </source>
</reference>
<name>A0A316G290_9GAMM</name>
<feature type="domain" description="Serine aminopeptidase S33" evidence="1">
    <location>
        <begin position="32"/>
        <end position="141"/>
    </location>
</feature>
<sequence length="219" mass="24433">MSRPSKTDAMFIDGPAGKLETLVDYPANDSAKKAVAICCHPHPQHGGTMTNKVAYTLARAQVSLGLIAVRFNFRGKGKSDGEYGQGKGEMDDLRAVIRWVRQEYPDYSLWLSGFSFGSWISAMVAHEYDVDQLISIAPPVERGVFENMEHPYCDWLAVMGDEDEVVSFAATENWIESLHPKPDWIVMEGAGHFFHSRLVELREILEKSLTVKANALAEV</sequence>
<comment type="caution">
    <text evidence="2">The sequence shown here is derived from an EMBL/GenBank/DDBJ whole genome shotgun (WGS) entry which is preliminary data.</text>
</comment>
<keyword evidence="3" id="KW-1185">Reference proteome</keyword>
<dbReference type="InterPro" id="IPR022742">
    <property type="entry name" value="Hydrolase_4"/>
</dbReference>
<gene>
    <name evidence="2" type="ORF">C8D97_101369</name>
</gene>
<dbReference type="PANTHER" id="PTHR42103:SF2">
    <property type="entry name" value="AB HYDROLASE-1 DOMAIN-CONTAINING PROTEIN"/>
    <property type="match status" value="1"/>
</dbReference>
<protein>
    <recommendedName>
        <fullName evidence="1">Serine aminopeptidase S33 domain-containing protein</fullName>
    </recommendedName>
</protein>
<dbReference type="OrthoDB" id="9800435at2"/>
<dbReference type="PANTHER" id="PTHR42103">
    <property type="entry name" value="ALPHA/BETA-HYDROLASES SUPERFAMILY PROTEIN"/>
    <property type="match status" value="1"/>
</dbReference>
<evidence type="ECO:0000313" key="3">
    <source>
        <dbReference type="Proteomes" id="UP000245790"/>
    </source>
</evidence>
<dbReference type="RefSeq" id="WP_109761628.1">
    <property type="nucleotide sequence ID" value="NZ_QGGU01000001.1"/>
</dbReference>
<proteinExistence type="predicted"/>
<dbReference type="Proteomes" id="UP000245790">
    <property type="component" value="Unassembled WGS sequence"/>
</dbReference>
<dbReference type="Pfam" id="PF12146">
    <property type="entry name" value="Hydrolase_4"/>
    <property type="match status" value="1"/>
</dbReference>
<dbReference type="InterPro" id="IPR029058">
    <property type="entry name" value="AB_hydrolase_fold"/>
</dbReference>